<organism evidence="3 4">
    <name type="scientific">Gordonia hankookensis</name>
    <dbReference type="NCBI Taxonomy" id="589403"/>
    <lineage>
        <taxon>Bacteria</taxon>
        <taxon>Bacillati</taxon>
        <taxon>Actinomycetota</taxon>
        <taxon>Actinomycetes</taxon>
        <taxon>Mycobacteriales</taxon>
        <taxon>Gordoniaceae</taxon>
        <taxon>Gordonia</taxon>
    </lineage>
</organism>
<comment type="caution">
    <text evidence="3">The sequence shown here is derived from an EMBL/GenBank/DDBJ whole genome shotgun (WGS) entry which is preliminary data.</text>
</comment>
<protein>
    <submittedName>
        <fullName evidence="3">DUF3093 domain-containing protein</fullName>
    </submittedName>
</protein>
<dbReference type="Proteomes" id="UP000602395">
    <property type="component" value="Unassembled WGS sequence"/>
</dbReference>
<reference evidence="3 4" key="1">
    <citation type="submission" date="2020-09" db="EMBL/GenBank/DDBJ databases">
        <title>Novel species in genus Gordonia.</title>
        <authorList>
            <person name="Zhang G."/>
        </authorList>
    </citation>
    <scope>NUCLEOTIDE SEQUENCE [LARGE SCALE GENOMIC DNA]</scope>
    <source>
        <strain evidence="3 4">ON-33</strain>
    </source>
</reference>
<keyword evidence="2" id="KW-0472">Membrane</keyword>
<gene>
    <name evidence="3" type="ORF">IDF66_19765</name>
</gene>
<accession>A0ABR7WH74</accession>
<evidence type="ECO:0000313" key="3">
    <source>
        <dbReference type="EMBL" id="MBD1321823.1"/>
    </source>
</evidence>
<keyword evidence="4" id="KW-1185">Reference proteome</keyword>
<dbReference type="InterPro" id="IPR021443">
    <property type="entry name" value="DUF3093"/>
</dbReference>
<keyword evidence="2" id="KW-0812">Transmembrane</keyword>
<proteinExistence type="predicted"/>
<feature type="region of interest" description="Disordered" evidence="1">
    <location>
        <begin position="1"/>
        <end position="72"/>
    </location>
</feature>
<feature type="transmembrane region" description="Helical" evidence="2">
    <location>
        <begin position="107"/>
        <end position="126"/>
    </location>
</feature>
<evidence type="ECO:0000256" key="1">
    <source>
        <dbReference type="SAM" id="MobiDB-lite"/>
    </source>
</evidence>
<dbReference type="Pfam" id="PF11292">
    <property type="entry name" value="DUF3093"/>
    <property type="match status" value="1"/>
</dbReference>
<sequence length="229" mass="24119">MSGSSRRTRSGPIGSGRPDAAVEDLGVTRADYAGRVTPPASPENPADSSSGDDHPGVPGGADRSAGEGNSGSDRFHERLHVPWWWWVAAAVVTGVLGYEIQLSAHRATWSVVGYVAVGLLCAWMLWSLGRASVRVSSDRELHAGRARLPRAVIARGATVPATAKSAALGRQLDPAAFLMHKAWVKTMVLLVLDDPDDPTPYWLVSTRDPSALLAALDLPDAAAEAGIAD</sequence>
<evidence type="ECO:0000313" key="4">
    <source>
        <dbReference type="Proteomes" id="UP000602395"/>
    </source>
</evidence>
<feature type="transmembrane region" description="Helical" evidence="2">
    <location>
        <begin position="83"/>
        <end position="101"/>
    </location>
</feature>
<keyword evidence="2" id="KW-1133">Transmembrane helix</keyword>
<dbReference type="EMBL" id="JACWMS010000004">
    <property type="protein sequence ID" value="MBD1321823.1"/>
    <property type="molecule type" value="Genomic_DNA"/>
</dbReference>
<name>A0ABR7WH74_9ACTN</name>
<evidence type="ECO:0000256" key="2">
    <source>
        <dbReference type="SAM" id="Phobius"/>
    </source>
</evidence>